<proteinExistence type="predicted"/>
<sequence length="94" mass="10277">MQIPTAPRQRRIAEERRIWQDIVKQVAGAAQEDEGTLRHLGIFHGQALGVAVRVVAEYRVEDAGGTRGGLLAHRMVCLIGTRGALNITYGAVCR</sequence>
<gene>
    <name evidence="1" type="ORF">NTG6680_0462</name>
</gene>
<keyword evidence="2" id="KW-1185">Reference proteome</keyword>
<accession>A0ABM8YW89</accession>
<dbReference type="EMBL" id="OU912926">
    <property type="protein sequence ID" value="CAG9931715.1"/>
    <property type="molecule type" value="Genomic_DNA"/>
</dbReference>
<name>A0ABM8YW89_9PROT</name>
<dbReference type="RefSeq" id="WP_239798179.1">
    <property type="nucleotide sequence ID" value="NZ_OU912926.1"/>
</dbReference>
<reference evidence="1 2" key="1">
    <citation type="submission" date="2021-10" db="EMBL/GenBank/DDBJ databases">
        <authorList>
            <person name="Koch H."/>
        </authorList>
    </citation>
    <scope>NUCLEOTIDE SEQUENCE [LARGE SCALE GENOMIC DNA]</scope>
    <source>
        <strain evidence="1">6680</strain>
    </source>
</reference>
<evidence type="ECO:0000313" key="2">
    <source>
        <dbReference type="Proteomes" id="UP000839052"/>
    </source>
</evidence>
<dbReference type="Proteomes" id="UP000839052">
    <property type="component" value="Chromosome"/>
</dbReference>
<protein>
    <submittedName>
        <fullName evidence="1">Uncharacterized protein</fullName>
    </submittedName>
</protein>
<evidence type="ECO:0000313" key="1">
    <source>
        <dbReference type="EMBL" id="CAG9931715.1"/>
    </source>
</evidence>
<organism evidence="1 2">
    <name type="scientific">Candidatus Nitrotoga arctica</name>
    <dbReference type="NCBI Taxonomy" id="453162"/>
    <lineage>
        <taxon>Bacteria</taxon>
        <taxon>Pseudomonadati</taxon>
        <taxon>Pseudomonadota</taxon>
        <taxon>Betaproteobacteria</taxon>
        <taxon>Nitrosomonadales</taxon>
        <taxon>Gallionellaceae</taxon>
        <taxon>Candidatus Nitrotoga</taxon>
    </lineage>
</organism>